<dbReference type="Pfam" id="PF00589">
    <property type="entry name" value="Phage_integrase"/>
    <property type="match status" value="1"/>
</dbReference>
<dbReference type="InterPro" id="IPR002104">
    <property type="entry name" value="Integrase_catalytic"/>
</dbReference>
<dbReference type="SUPFAM" id="SSF56349">
    <property type="entry name" value="DNA breaking-rejoining enzymes"/>
    <property type="match status" value="1"/>
</dbReference>
<dbReference type="InterPro" id="IPR010998">
    <property type="entry name" value="Integrase_recombinase_N"/>
</dbReference>
<organism evidence="6 7">
    <name type="scientific">Marinobacter vinifirmus</name>
    <dbReference type="NCBI Taxonomy" id="355591"/>
    <lineage>
        <taxon>Bacteria</taxon>
        <taxon>Pseudomonadati</taxon>
        <taxon>Pseudomonadota</taxon>
        <taxon>Gammaproteobacteria</taxon>
        <taxon>Pseudomonadales</taxon>
        <taxon>Marinobacteraceae</taxon>
        <taxon>Marinobacter</taxon>
    </lineage>
</organism>
<dbReference type="GO" id="GO:0003677">
    <property type="term" value="F:DNA binding"/>
    <property type="evidence" value="ECO:0007669"/>
    <property type="project" value="UniProtKB-KW"/>
</dbReference>
<keyword evidence="3" id="KW-0238">DNA-binding</keyword>
<dbReference type="Gene3D" id="3.30.160.390">
    <property type="entry name" value="Integrase, DNA-binding domain"/>
    <property type="match status" value="1"/>
</dbReference>
<dbReference type="InterPro" id="IPR013762">
    <property type="entry name" value="Integrase-like_cat_sf"/>
</dbReference>
<dbReference type="InterPro" id="IPR050808">
    <property type="entry name" value="Phage_Integrase"/>
</dbReference>
<dbReference type="Proteomes" id="UP000319142">
    <property type="component" value="Unassembled WGS sequence"/>
</dbReference>
<dbReference type="PANTHER" id="PTHR30629">
    <property type="entry name" value="PROPHAGE INTEGRASE"/>
    <property type="match status" value="1"/>
</dbReference>
<name>A0A558BAN6_9GAMM</name>
<keyword evidence="2" id="KW-0229">DNA integration</keyword>
<dbReference type="Gene3D" id="1.10.443.10">
    <property type="entry name" value="Intergrase catalytic core"/>
    <property type="match status" value="1"/>
</dbReference>
<dbReference type="GO" id="GO:0006310">
    <property type="term" value="P:DNA recombination"/>
    <property type="evidence" value="ECO:0007669"/>
    <property type="project" value="UniProtKB-KW"/>
</dbReference>
<evidence type="ECO:0000256" key="1">
    <source>
        <dbReference type="ARBA" id="ARBA00008857"/>
    </source>
</evidence>
<proteinExistence type="inferred from homology"/>
<dbReference type="InterPro" id="IPR011010">
    <property type="entry name" value="DNA_brk_join_enz"/>
</dbReference>
<comment type="similarity">
    <text evidence="1">Belongs to the 'phage' integrase family.</text>
</comment>
<keyword evidence="4" id="KW-0233">DNA recombination</keyword>
<evidence type="ECO:0000313" key="7">
    <source>
        <dbReference type="Proteomes" id="UP000319142"/>
    </source>
</evidence>
<evidence type="ECO:0000256" key="3">
    <source>
        <dbReference type="ARBA" id="ARBA00023125"/>
    </source>
</evidence>
<dbReference type="Gene3D" id="1.10.150.130">
    <property type="match status" value="1"/>
</dbReference>
<dbReference type="Pfam" id="PF13356">
    <property type="entry name" value="Arm-DNA-bind_3"/>
    <property type="match status" value="1"/>
</dbReference>
<dbReference type="InterPro" id="IPR025166">
    <property type="entry name" value="Integrase_DNA_bind_dom"/>
</dbReference>
<dbReference type="PANTHER" id="PTHR30629:SF2">
    <property type="entry name" value="PROPHAGE INTEGRASE INTS-RELATED"/>
    <property type="match status" value="1"/>
</dbReference>
<dbReference type="InterPro" id="IPR053876">
    <property type="entry name" value="Phage_int_M"/>
</dbReference>
<comment type="caution">
    <text evidence="6">The sequence shown here is derived from an EMBL/GenBank/DDBJ whole genome shotgun (WGS) entry which is preliminary data.</text>
</comment>
<reference evidence="6 7" key="1">
    <citation type="submission" date="2019-07" db="EMBL/GenBank/DDBJ databases">
        <title>The pathways for chlorine oxyanion respiration interact through the shared metabolite chlorate.</title>
        <authorList>
            <person name="Barnum T.P."/>
            <person name="Cheng Y."/>
            <person name="Hill K.A."/>
            <person name="Lucas L.N."/>
            <person name="Carlson H.K."/>
            <person name="Coates J.D."/>
        </authorList>
    </citation>
    <scope>NUCLEOTIDE SEQUENCE [LARGE SCALE GENOMIC DNA]</scope>
    <source>
        <strain evidence="6">UCB</strain>
    </source>
</reference>
<dbReference type="CDD" id="cd00801">
    <property type="entry name" value="INT_P4_C"/>
    <property type="match status" value="1"/>
</dbReference>
<feature type="domain" description="Tyr recombinase" evidence="5">
    <location>
        <begin position="252"/>
        <end position="443"/>
    </location>
</feature>
<evidence type="ECO:0000256" key="4">
    <source>
        <dbReference type="ARBA" id="ARBA00023172"/>
    </source>
</evidence>
<accession>A0A558BAN6</accession>
<protein>
    <submittedName>
        <fullName evidence="6">Tyrosine-type recombinase/integrase</fullName>
    </submittedName>
</protein>
<dbReference type="InterPro" id="IPR038488">
    <property type="entry name" value="Integrase_DNA-bd_sf"/>
</dbReference>
<evidence type="ECO:0000259" key="5">
    <source>
        <dbReference type="PROSITE" id="PS51898"/>
    </source>
</evidence>
<gene>
    <name evidence="6" type="ORF">FHK81_08735</name>
</gene>
<dbReference type="GO" id="GO:0015074">
    <property type="term" value="P:DNA integration"/>
    <property type="evidence" value="ECO:0007669"/>
    <property type="project" value="UniProtKB-KW"/>
</dbReference>
<dbReference type="EMBL" id="VMRX01000021">
    <property type="protein sequence ID" value="TVT33576.1"/>
    <property type="molecule type" value="Genomic_DNA"/>
</dbReference>
<sequence>MDQSMQNNKHGNKPLSARAIETMRPGDKVKVDTGENAGLRVTCGASGGKSFIYRYRSPETGKLTQVKIGNYPSMSLAEARLELAQMKALRRDGVCIRAEIQREKARQSAKIEQEKEAAEVAAFTVRDLVDLYLTEVIEDRLVVNRRTGAQKRVPGARKPKGQAETRRTLYGDAVRTLGDRSAAEVRRKHVVEMVKGILDRGANVQAGNVLRELSAAYDYAIGLGKFDDDFANPALLAKSSLKQARVRLTSVRGKRVLSDAELKDVLAWLPGSGFSVTQKNVIRLTLWTGARTGEVCKARWSDVDLDRAVWHMRDSKNGAERYVQLPSQAVAFLRQLRLTTNTYLFPSTRTGLPIQQKSLTETKWYLRNSAKARSGTYFKPGQAWLDSIPDWSPHDLRRTVRTGLSRLGCRNEVAEAVIGHSRKGIEGTYDLHDYESECREWLQKWADHLETLDGGVQ</sequence>
<dbReference type="PROSITE" id="PS51898">
    <property type="entry name" value="TYR_RECOMBINASE"/>
    <property type="match status" value="1"/>
</dbReference>
<dbReference type="Pfam" id="PF22022">
    <property type="entry name" value="Phage_int_M"/>
    <property type="match status" value="1"/>
</dbReference>
<evidence type="ECO:0000313" key="6">
    <source>
        <dbReference type="EMBL" id="TVT33576.1"/>
    </source>
</evidence>
<evidence type="ECO:0000256" key="2">
    <source>
        <dbReference type="ARBA" id="ARBA00022908"/>
    </source>
</evidence>
<dbReference type="AlphaFoldDB" id="A0A558BAN6"/>